<evidence type="ECO:0000313" key="11">
    <source>
        <dbReference type="Proteomes" id="UP001187531"/>
    </source>
</evidence>
<dbReference type="InterPro" id="IPR041373">
    <property type="entry name" value="RT_RNaseH"/>
</dbReference>
<feature type="region of interest" description="Disordered" evidence="7">
    <location>
        <begin position="158"/>
        <end position="181"/>
    </location>
</feature>
<dbReference type="PANTHER" id="PTHR37984:SF7">
    <property type="entry name" value="INTEGRASE CATALYTIC DOMAIN-CONTAINING PROTEIN"/>
    <property type="match status" value="1"/>
</dbReference>
<evidence type="ECO:0000256" key="1">
    <source>
        <dbReference type="ARBA" id="ARBA00022679"/>
    </source>
</evidence>
<feature type="domain" description="Reverse transcriptase" evidence="8">
    <location>
        <begin position="23"/>
        <end position="155"/>
    </location>
</feature>
<evidence type="ECO:0008006" key="12">
    <source>
        <dbReference type="Google" id="ProtNLM"/>
    </source>
</evidence>
<keyword evidence="4" id="KW-0255">Endonuclease</keyword>
<dbReference type="CDD" id="cd01647">
    <property type="entry name" value="RT_LTR"/>
    <property type="match status" value="1"/>
</dbReference>
<dbReference type="InterPro" id="IPR043128">
    <property type="entry name" value="Rev_trsase/Diguanyl_cyclase"/>
</dbReference>
<keyword evidence="3" id="KW-0540">Nuclease</keyword>
<evidence type="ECO:0000256" key="3">
    <source>
        <dbReference type="ARBA" id="ARBA00022722"/>
    </source>
</evidence>
<dbReference type="Gene3D" id="3.10.10.10">
    <property type="entry name" value="HIV Type 1 Reverse Transcriptase, subunit A, domain 1"/>
    <property type="match status" value="1"/>
</dbReference>
<evidence type="ECO:0000259" key="8">
    <source>
        <dbReference type="Pfam" id="PF00078"/>
    </source>
</evidence>
<comment type="caution">
    <text evidence="10">The sequence shown here is derived from an EMBL/GenBank/DDBJ whole genome shotgun (WGS) entry which is preliminary data.</text>
</comment>
<dbReference type="Proteomes" id="UP001187531">
    <property type="component" value="Unassembled WGS sequence"/>
</dbReference>
<evidence type="ECO:0000256" key="6">
    <source>
        <dbReference type="ARBA" id="ARBA00022918"/>
    </source>
</evidence>
<dbReference type="GO" id="GO:0016787">
    <property type="term" value="F:hydrolase activity"/>
    <property type="evidence" value="ECO:0007669"/>
    <property type="project" value="UniProtKB-KW"/>
</dbReference>
<dbReference type="Pfam" id="PF17917">
    <property type="entry name" value="RT_RNaseH"/>
    <property type="match status" value="1"/>
</dbReference>
<protein>
    <recommendedName>
        <fullName evidence="12">Reverse transcriptase domain-containing protein</fullName>
    </recommendedName>
</protein>
<dbReference type="InterPro" id="IPR043502">
    <property type="entry name" value="DNA/RNA_pol_sf"/>
</dbReference>
<accession>A0AA88IE78</accession>
<dbReference type="GO" id="GO:0004519">
    <property type="term" value="F:endonuclease activity"/>
    <property type="evidence" value="ECO:0007669"/>
    <property type="project" value="UniProtKB-KW"/>
</dbReference>
<evidence type="ECO:0000256" key="4">
    <source>
        <dbReference type="ARBA" id="ARBA00022759"/>
    </source>
</evidence>
<dbReference type="AlphaFoldDB" id="A0AA88IE78"/>
<name>A0AA88IE78_ARTSF</name>
<dbReference type="EMBL" id="JAVRJZ010000001">
    <property type="protein sequence ID" value="KAK2727040.1"/>
    <property type="molecule type" value="Genomic_DNA"/>
</dbReference>
<keyword evidence="2" id="KW-0548">Nucleotidyltransferase</keyword>
<feature type="compositionally biased region" description="Polar residues" evidence="7">
    <location>
        <begin position="172"/>
        <end position="181"/>
    </location>
</feature>
<dbReference type="Pfam" id="PF00078">
    <property type="entry name" value="RVT_1"/>
    <property type="match status" value="1"/>
</dbReference>
<evidence type="ECO:0000256" key="5">
    <source>
        <dbReference type="ARBA" id="ARBA00022801"/>
    </source>
</evidence>
<evidence type="ECO:0000259" key="9">
    <source>
        <dbReference type="Pfam" id="PF17917"/>
    </source>
</evidence>
<proteinExistence type="predicted"/>
<sequence>MGKLNNSGPEARSLRICLNPLGLNKWVKQPHYPMPSFDDVASKCSETNRFFKLDARNGYWSMELDEESSLIATFSTSFGKYRWKRYPFGIKSAQDEFQRKMEEVFEGLDIGLIIDDIAGTVKDDEDHDAKQRMVLQQAREKGVKFNQEKCILMQEVSPTLGTYSPPKEPSRPTENQGDYQHSSIRITRPATGSQLHENARKQIQSSICKNLACFDHTNKHVEIIVDASQHGLAAQLVIDEKTAAFGSRSLSKAEKRYSEIQKEMVTVTNACKHFRQYVHGRTVAINSDHKPLESILKKSIYNAPPRLQRMMIAIQNYDIQLIYRPGSEIPAADALSRLHLQETDPDTQYDSEFAVLSFLKSVPIRDSKIEQIAEQRSSDGELQLLVKTIRTGRPDHRHECNTSILKYWNHRDELTYLDGLIGVTKY</sequence>
<dbReference type="CDD" id="cd09274">
    <property type="entry name" value="RNase_HI_RT_Ty3"/>
    <property type="match status" value="1"/>
</dbReference>
<dbReference type="PANTHER" id="PTHR37984">
    <property type="entry name" value="PROTEIN CBG26694"/>
    <property type="match status" value="1"/>
</dbReference>
<organism evidence="10 11">
    <name type="scientific">Artemia franciscana</name>
    <name type="common">Brine shrimp</name>
    <name type="synonym">Artemia sanfranciscana</name>
    <dbReference type="NCBI Taxonomy" id="6661"/>
    <lineage>
        <taxon>Eukaryota</taxon>
        <taxon>Metazoa</taxon>
        <taxon>Ecdysozoa</taxon>
        <taxon>Arthropoda</taxon>
        <taxon>Crustacea</taxon>
        <taxon>Branchiopoda</taxon>
        <taxon>Anostraca</taxon>
        <taxon>Artemiidae</taxon>
        <taxon>Artemia</taxon>
    </lineage>
</organism>
<evidence type="ECO:0000256" key="2">
    <source>
        <dbReference type="ARBA" id="ARBA00022695"/>
    </source>
</evidence>
<feature type="domain" description="Reverse transcriptase RNase H-like" evidence="9">
    <location>
        <begin position="218"/>
        <end position="317"/>
    </location>
</feature>
<dbReference type="InterPro" id="IPR000477">
    <property type="entry name" value="RT_dom"/>
</dbReference>
<evidence type="ECO:0000313" key="10">
    <source>
        <dbReference type="EMBL" id="KAK2727040.1"/>
    </source>
</evidence>
<evidence type="ECO:0000256" key="7">
    <source>
        <dbReference type="SAM" id="MobiDB-lite"/>
    </source>
</evidence>
<dbReference type="InterPro" id="IPR050951">
    <property type="entry name" value="Retrovirus_Pol_polyprotein"/>
</dbReference>
<keyword evidence="11" id="KW-1185">Reference proteome</keyword>
<keyword evidence="1" id="KW-0808">Transferase</keyword>
<keyword evidence="6" id="KW-0695">RNA-directed DNA polymerase</keyword>
<dbReference type="Gene3D" id="3.30.70.270">
    <property type="match status" value="1"/>
</dbReference>
<reference evidence="10" key="1">
    <citation type="submission" date="2023-07" db="EMBL/GenBank/DDBJ databases">
        <title>Chromosome-level genome assembly of Artemia franciscana.</title>
        <authorList>
            <person name="Jo E."/>
        </authorList>
    </citation>
    <scope>NUCLEOTIDE SEQUENCE</scope>
    <source>
        <tissue evidence="10">Whole body</tissue>
    </source>
</reference>
<dbReference type="SUPFAM" id="SSF56672">
    <property type="entry name" value="DNA/RNA polymerases"/>
    <property type="match status" value="1"/>
</dbReference>
<dbReference type="GO" id="GO:0003964">
    <property type="term" value="F:RNA-directed DNA polymerase activity"/>
    <property type="evidence" value="ECO:0007669"/>
    <property type="project" value="UniProtKB-KW"/>
</dbReference>
<gene>
    <name evidence="10" type="ORF">QYM36_007781</name>
</gene>
<keyword evidence="5" id="KW-0378">Hydrolase</keyword>